<name>A0ACB8XJF4_ARCLA</name>
<comment type="caution">
    <text evidence="1">The sequence shown here is derived from an EMBL/GenBank/DDBJ whole genome shotgun (WGS) entry which is preliminary data.</text>
</comment>
<proteinExistence type="predicted"/>
<accession>A0ACB8XJF4</accession>
<reference evidence="2" key="1">
    <citation type="journal article" date="2022" name="Mol. Ecol. Resour.">
        <title>The genomes of chicory, endive, great burdock and yacon provide insights into Asteraceae palaeo-polyploidization history and plant inulin production.</title>
        <authorList>
            <person name="Fan W."/>
            <person name="Wang S."/>
            <person name="Wang H."/>
            <person name="Wang A."/>
            <person name="Jiang F."/>
            <person name="Liu H."/>
            <person name="Zhao H."/>
            <person name="Xu D."/>
            <person name="Zhang Y."/>
        </authorList>
    </citation>
    <scope>NUCLEOTIDE SEQUENCE [LARGE SCALE GENOMIC DNA]</scope>
    <source>
        <strain evidence="2">cv. Niubang</strain>
    </source>
</reference>
<evidence type="ECO:0000313" key="1">
    <source>
        <dbReference type="EMBL" id="KAI3667660.1"/>
    </source>
</evidence>
<organism evidence="1 2">
    <name type="scientific">Arctium lappa</name>
    <name type="common">Greater burdock</name>
    <name type="synonym">Lappa major</name>
    <dbReference type="NCBI Taxonomy" id="4217"/>
    <lineage>
        <taxon>Eukaryota</taxon>
        <taxon>Viridiplantae</taxon>
        <taxon>Streptophyta</taxon>
        <taxon>Embryophyta</taxon>
        <taxon>Tracheophyta</taxon>
        <taxon>Spermatophyta</taxon>
        <taxon>Magnoliopsida</taxon>
        <taxon>eudicotyledons</taxon>
        <taxon>Gunneridae</taxon>
        <taxon>Pentapetalae</taxon>
        <taxon>asterids</taxon>
        <taxon>campanulids</taxon>
        <taxon>Asterales</taxon>
        <taxon>Asteraceae</taxon>
        <taxon>Carduoideae</taxon>
        <taxon>Cardueae</taxon>
        <taxon>Arctiinae</taxon>
        <taxon>Arctium</taxon>
    </lineage>
</organism>
<dbReference type="Proteomes" id="UP001055879">
    <property type="component" value="Linkage Group LG17"/>
</dbReference>
<keyword evidence="2" id="KW-1185">Reference proteome</keyword>
<reference evidence="1 2" key="2">
    <citation type="journal article" date="2022" name="Mol. Ecol. Resour.">
        <title>The genomes of chicory, endive, great burdock and yacon provide insights into Asteraceae paleo-polyploidization history and plant inulin production.</title>
        <authorList>
            <person name="Fan W."/>
            <person name="Wang S."/>
            <person name="Wang H."/>
            <person name="Wang A."/>
            <person name="Jiang F."/>
            <person name="Liu H."/>
            <person name="Zhao H."/>
            <person name="Xu D."/>
            <person name="Zhang Y."/>
        </authorList>
    </citation>
    <scope>NUCLEOTIDE SEQUENCE [LARGE SCALE GENOMIC DNA]</scope>
    <source>
        <strain evidence="2">cv. Niubang</strain>
    </source>
</reference>
<protein>
    <submittedName>
        <fullName evidence="1">Uncharacterized protein</fullName>
    </submittedName>
</protein>
<gene>
    <name evidence="1" type="ORF">L6452_42729</name>
</gene>
<dbReference type="EMBL" id="CM042063">
    <property type="protein sequence ID" value="KAI3667660.1"/>
    <property type="molecule type" value="Genomic_DNA"/>
</dbReference>
<sequence length="337" mass="38111">MEPSAIEEELQKDDDDDDDDDEEYEYEDEDEDEIEPESPEAGRLYIGHLPYAITSSENNGRFLVHWNLAGWDLKNTVDGKFNRDELTLLGSGACTMFALHFASQLISQHLYYWKRPKEQRAIIIIALMAPVYAMNSFVGFVLSEDEDLDGFYKNFVQSRINGVKLGDKCTIMMYGPTGSGKSHTMFRCAKKQGIVYKSLRDILGNRVQKEVGVGTFVQVTVLEIYNEEIYDMLSTNTTTSNVAGFTIGWSRSNASKVKLEVMGKKEKNATFISGTEAGKISKEIQKVEKRKILKSIFCNERSSRSHCMENGKLEEYKLVSEGINEAQLAGESFLEVK</sequence>
<evidence type="ECO:0000313" key="2">
    <source>
        <dbReference type="Proteomes" id="UP001055879"/>
    </source>
</evidence>